<dbReference type="Pfam" id="PF03808">
    <property type="entry name" value="Glyco_tran_WecG"/>
    <property type="match status" value="1"/>
</dbReference>
<evidence type="ECO:0000313" key="4">
    <source>
        <dbReference type="Proteomes" id="UP000767446"/>
    </source>
</evidence>
<name>A0A941JS91_9CHRO</name>
<protein>
    <submittedName>
        <fullName evidence="3">WecB/TagA/CpsF family glycosyltransferase</fullName>
    </submittedName>
</protein>
<keyword evidence="2" id="KW-0808">Transferase</keyword>
<dbReference type="AlphaFoldDB" id="A0A941JS91"/>
<evidence type="ECO:0000256" key="1">
    <source>
        <dbReference type="ARBA" id="ARBA00022676"/>
    </source>
</evidence>
<reference evidence="3" key="1">
    <citation type="submission" date="2021-02" db="EMBL/GenBank/DDBJ databases">
        <title>Metagenome analyses of Stigonema ocellatum DSM 106950, Chlorogloea purpurea SAG 13.99 and Gomphosphaeria aponina DSM 107014.</title>
        <authorList>
            <person name="Marter P."/>
            <person name="Huang S."/>
        </authorList>
    </citation>
    <scope>NUCLEOTIDE SEQUENCE</scope>
    <source>
        <strain evidence="3">JP213</strain>
    </source>
</reference>
<comment type="caution">
    <text evidence="3">The sequence shown here is derived from an EMBL/GenBank/DDBJ whole genome shotgun (WGS) entry which is preliminary data.</text>
</comment>
<dbReference type="Proteomes" id="UP000767446">
    <property type="component" value="Unassembled WGS sequence"/>
</dbReference>
<keyword evidence="1" id="KW-0328">Glycosyltransferase</keyword>
<dbReference type="NCBIfam" id="TIGR00696">
    <property type="entry name" value="wecG_tagA_cpsF"/>
    <property type="match status" value="1"/>
</dbReference>
<proteinExistence type="predicted"/>
<evidence type="ECO:0000256" key="2">
    <source>
        <dbReference type="ARBA" id="ARBA00022679"/>
    </source>
</evidence>
<dbReference type="PANTHER" id="PTHR34136:SF1">
    <property type="entry name" value="UDP-N-ACETYL-D-MANNOSAMINURONIC ACID TRANSFERASE"/>
    <property type="match status" value="1"/>
</dbReference>
<sequence length="270" mass="30868">MSQVKILNIWIHNLTMTELIEKLSQTGGFVVTPNVDHMVKLQKDNELLVAYHLRDTYRVCDSKILEYTSKFLGNPIKEKISGSDLFPAFYNYHKENEDIKIFLLGAAEGVARKAQIKINEKVGREIVVDTYSPSEGFENNESECQKIVTRINESGATVLAVGLGAPKQEKWIAKYKNQLTTVKVFLAIGATIDFEAGCKPRCPKWMSEVGLEWLYRLSCEPHRLSKRYLVESLPFFWLVLLQKLNRYPEPELPCIPFSFCPSTLTLKEES</sequence>
<accession>A0A941JS91</accession>
<dbReference type="InterPro" id="IPR004629">
    <property type="entry name" value="WecG_TagA_CpsF"/>
</dbReference>
<gene>
    <name evidence="3" type="ORF">DSM107014_01015</name>
</gene>
<dbReference type="EMBL" id="JADQBC010000004">
    <property type="protein sequence ID" value="MBR8826482.1"/>
    <property type="molecule type" value="Genomic_DNA"/>
</dbReference>
<dbReference type="GO" id="GO:0016758">
    <property type="term" value="F:hexosyltransferase activity"/>
    <property type="evidence" value="ECO:0007669"/>
    <property type="project" value="TreeGrafter"/>
</dbReference>
<dbReference type="CDD" id="cd06533">
    <property type="entry name" value="Glyco_transf_WecG_TagA"/>
    <property type="match status" value="1"/>
</dbReference>
<organism evidence="3 4">
    <name type="scientific">Gomphosphaeria aponina SAG 52.96 = DSM 107014</name>
    <dbReference type="NCBI Taxonomy" id="1521640"/>
    <lineage>
        <taxon>Bacteria</taxon>
        <taxon>Bacillati</taxon>
        <taxon>Cyanobacteriota</taxon>
        <taxon>Cyanophyceae</taxon>
        <taxon>Oscillatoriophycideae</taxon>
        <taxon>Chroococcales</taxon>
        <taxon>Gomphosphaeriaceae</taxon>
        <taxon>Gomphosphaeria</taxon>
    </lineage>
</organism>
<dbReference type="PANTHER" id="PTHR34136">
    <property type="match status" value="1"/>
</dbReference>
<evidence type="ECO:0000313" key="3">
    <source>
        <dbReference type="EMBL" id="MBR8826482.1"/>
    </source>
</evidence>